<dbReference type="Pfam" id="PF05437">
    <property type="entry name" value="AzlD"/>
    <property type="match status" value="1"/>
</dbReference>
<organism evidence="3">
    <name type="scientific">uncultured Acidimicrobiales bacterium</name>
    <dbReference type="NCBI Taxonomy" id="310071"/>
    <lineage>
        <taxon>Bacteria</taxon>
        <taxon>Bacillati</taxon>
        <taxon>Actinomycetota</taxon>
        <taxon>Acidimicrobiia</taxon>
        <taxon>Acidimicrobiales</taxon>
        <taxon>environmental samples</taxon>
    </lineage>
</organism>
<gene>
    <name evidence="3" type="ORF">AVDCRST_MAG76-1616</name>
</gene>
<reference evidence="3" key="1">
    <citation type="submission" date="2020-02" db="EMBL/GenBank/DDBJ databases">
        <authorList>
            <person name="Meier V. D."/>
        </authorList>
    </citation>
    <scope>NUCLEOTIDE SEQUENCE</scope>
    <source>
        <strain evidence="3">AVDCRST_MAG76</strain>
    </source>
</reference>
<evidence type="ECO:0000313" key="3">
    <source>
        <dbReference type="EMBL" id="CAA9238197.1"/>
    </source>
</evidence>
<name>A0A6J4HZP3_9ACTN</name>
<proteinExistence type="predicted"/>
<feature type="signal peptide" evidence="2">
    <location>
        <begin position="1"/>
        <end position="23"/>
    </location>
</feature>
<keyword evidence="2" id="KW-0732">Signal</keyword>
<protein>
    <recommendedName>
        <fullName evidence="4">Branched-chain amino acid transport protein azlD</fullName>
    </recommendedName>
</protein>
<feature type="chain" id="PRO_5038961980" description="Branched-chain amino acid transport protein azlD" evidence="2">
    <location>
        <begin position="24"/>
        <end position="100"/>
    </location>
</feature>
<keyword evidence="1" id="KW-1133">Transmembrane helix</keyword>
<accession>A0A6J4HZP3</accession>
<keyword evidence="1" id="KW-0472">Membrane</keyword>
<sequence>MWVAIALAGAGTFAMRASFLAAASRLAVVPPFAQRLLRQIPPAALASIVVPALLRPGGELGLVQPRLAAGILAAIVAWRTSNVALTLAVGLLALVALQAL</sequence>
<evidence type="ECO:0000256" key="1">
    <source>
        <dbReference type="SAM" id="Phobius"/>
    </source>
</evidence>
<keyword evidence="1" id="KW-0812">Transmembrane</keyword>
<dbReference type="EMBL" id="CADCSZ010000098">
    <property type="protein sequence ID" value="CAA9238197.1"/>
    <property type="molecule type" value="Genomic_DNA"/>
</dbReference>
<evidence type="ECO:0008006" key="4">
    <source>
        <dbReference type="Google" id="ProtNLM"/>
    </source>
</evidence>
<dbReference type="InterPro" id="IPR008407">
    <property type="entry name" value="Brnchd-chn_aa_trnsp_AzlD"/>
</dbReference>
<dbReference type="AlphaFoldDB" id="A0A6J4HZP3"/>
<feature type="transmembrane region" description="Helical" evidence="1">
    <location>
        <begin position="67"/>
        <end position="97"/>
    </location>
</feature>
<evidence type="ECO:0000256" key="2">
    <source>
        <dbReference type="SAM" id="SignalP"/>
    </source>
</evidence>